<organism evidence="1 2">
    <name type="scientific">Chaetoceros tenuissimus</name>
    <dbReference type="NCBI Taxonomy" id="426638"/>
    <lineage>
        <taxon>Eukaryota</taxon>
        <taxon>Sar</taxon>
        <taxon>Stramenopiles</taxon>
        <taxon>Ochrophyta</taxon>
        <taxon>Bacillariophyta</taxon>
        <taxon>Coscinodiscophyceae</taxon>
        <taxon>Chaetocerotophycidae</taxon>
        <taxon>Chaetocerotales</taxon>
        <taxon>Chaetocerotaceae</taxon>
        <taxon>Chaetoceros</taxon>
    </lineage>
</organism>
<sequence>MDISDECKRYFRERQYWQQIIVVDGVTVIPEYTFCGCKNIKRVIFANTVIRIKSWAFSLCTSLVFIKWSIRLEYIGKDAFQYCNLSSIFMPPTCREICQGAFQCNRNLSVFHVPQETDVGRDIILGTAIAGAIVEASPMERNNQLNVIDFLQGRHDANDNMNQLLKNINNGEQYALHRACAGFWPLKEVIHAIIL</sequence>
<evidence type="ECO:0000313" key="1">
    <source>
        <dbReference type="EMBL" id="GFH43786.1"/>
    </source>
</evidence>
<dbReference type="PANTHER" id="PTHR45661">
    <property type="entry name" value="SURFACE ANTIGEN"/>
    <property type="match status" value="1"/>
</dbReference>
<dbReference type="InterPro" id="IPR053139">
    <property type="entry name" value="Surface_bspA-like"/>
</dbReference>
<protein>
    <submittedName>
        <fullName evidence="1">Uncharacterized protein</fullName>
    </submittedName>
</protein>
<dbReference type="EMBL" id="BLLK01000019">
    <property type="protein sequence ID" value="GFH43786.1"/>
    <property type="molecule type" value="Genomic_DNA"/>
</dbReference>
<dbReference type="InterPro" id="IPR032675">
    <property type="entry name" value="LRR_dom_sf"/>
</dbReference>
<keyword evidence="2" id="KW-1185">Reference proteome</keyword>
<accession>A0AAD3GYI8</accession>
<dbReference type="SUPFAM" id="SSF52058">
    <property type="entry name" value="L domain-like"/>
    <property type="match status" value="1"/>
</dbReference>
<evidence type="ECO:0000313" key="2">
    <source>
        <dbReference type="Proteomes" id="UP001054902"/>
    </source>
</evidence>
<dbReference type="PANTHER" id="PTHR45661:SF3">
    <property type="entry name" value="IG-LIKE DOMAIN-CONTAINING PROTEIN"/>
    <property type="match status" value="1"/>
</dbReference>
<name>A0AAD3GYI8_9STRA</name>
<gene>
    <name evidence="1" type="ORF">CTEN210_00259</name>
</gene>
<reference evidence="1 2" key="1">
    <citation type="journal article" date="2021" name="Sci. Rep.">
        <title>The genome of the diatom Chaetoceros tenuissimus carries an ancient integrated fragment of an extant virus.</title>
        <authorList>
            <person name="Hongo Y."/>
            <person name="Kimura K."/>
            <person name="Takaki Y."/>
            <person name="Yoshida Y."/>
            <person name="Baba S."/>
            <person name="Kobayashi G."/>
            <person name="Nagasaki K."/>
            <person name="Hano T."/>
            <person name="Tomaru Y."/>
        </authorList>
    </citation>
    <scope>NUCLEOTIDE SEQUENCE [LARGE SCALE GENOMIC DNA]</scope>
    <source>
        <strain evidence="1 2">NIES-3715</strain>
    </source>
</reference>
<proteinExistence type="predicted"/>
<dbReference type="InterPro" id="IPR026906">
    <property type="entry name" value="LRR_5"/>
</dbReference>
<dbReference type="Pfam" id="PF13306">
    <property type="entry name" value="LRR_5"/>
    <property type="match status" value="1"/>
</dbReference>
<dbReference type="Gene3D" id="3.80.10.10">
    <property type="entry name" value="Ribonuclease Inhibitor"/>
    <property type="match status" value="1"/>
</dbReference>
<comment type="caution">
    <text evidence="1">The sequence shown here is derived from an EMBL/GenBank/DDBJ whole genome shotgun (WGS) entry which is preliminary data.</text>
</comment>
<dbReference type="AlphaFoldDB" id="A0AAD3GYI8"/>
<dbReference type="Proteomes" id="UP001054902">
    <property type="component" value="Unassembled WGS sequence"/>
</dbReference>